<dbReference type="EMBL" id="BLWD01000001">
    <property type="protein sequence ID" value="GFN02229.1"/>
    <property type="molecule type" value="Genomic_DNA"/>
</dbReference>
<comment type="caution">
    <text evidence="1">The sequence shown here is derived from an EMBL/GenBank/DDBJ whole genome shotgun (WGS) entry which is preliminary data.</text>
</comment>
<dbReference type="SUPFAM" id="SSF56349">
    <property type="entry name" value="DNA breaking-rejoining enzymes"/>
    <property type="match status" value="1"/>
</dbReference>
<dbReference type="Proteomes" id="UP000498740">
    <property type="component" value="Unassembled WGS sequence"/>
</dbReference>
<dbReference type="InterPro" id="IPR011010">
    <property type="entry name" value="DNA_brk_join_enz"/>
</dbReference>
<dbReference type="GO" id="GO:0003677">
    <property type="term" value="F:DNA binding"/>
    <property type="evidence" value="ECO:0007669"/>
    <property type="project" value="InterPro"/>
</dbReference>
<dbReference type="RefSeq" id="WP_032755084.1">
    <property type="nucleotide sequence ID" value="NZ_JBFALT010000008.1"/>
</dbReference>
<sequence length="723" mass="79611">MKLPRPLRAPATITRRPVSAFAGCYVHEAIGLALLPGSVRSRFEDDLWDLWGLADKPRSIKQHELTWNFFKIVNPKWRVVAKEILVALLAPQHDRVLECALALRKNRSPRTCNRFLRQFTAWFNWLTANGVASLAEVTQEHCDRFAAEAQWYIPKPGAAPVQAEPETLAESVRVVQLITLYGDLLSTDSYRAGFVPWDGRSTIKVVGGTWLRANRTPSVPDHLLQPVLATCLYLVNTVGPHLADLVEKVREDAAVAKDFPRGTLAHVPDLKRLIAQMRADRVPLPQADGRADSLRISTGDLAPLKDLAWYRLAYQVGTSTIAGDYLREKIAPELLALAEDVGFENYWARTAPKIAREEDGALVPWTAPLSDAGVRSMVANVLAACLVVTSALSGMRNSELLELSVGCRRQTQTESGGTRYRLAGRLIKGQKLGGVPDEWVVIEDVHRAVALAERLLGAPRGAALFNTVALSFSLDRMRKWLEESGNRERWGLPVIPAGPISARMLRRTLALSIAARPGGLLAAKIALKHISVATTEGYAAHPGGSQRLFLTEVEEAEQEKHMELTVEAFRDLKEGRKPAGPGARGLIEALQHVDAQLNEAARNDPKVLEDDRHLENLLSKLSKVLHVGAANFCWFRDPSKALCLKLAGTPNAKKPLVGMCDSARCPQATHHRSHRPVWLGQVTVIDTFVESPRVAKGEKNRLLPERDRALRVVAEIDAASPAA</sequence>
<protein>
    <submittedName>
        <fullName evidence="1">Integrase</fullName>
    </submittedName>
</protein>
<dbReference type="AlphaFoldDB" id="A0A7J0CII2"/>
<reference evidence="1 2" key="1">
    <citation type="submission" date="2020-05" db="EMBL/GenBank/DDBJ databases">
        <title>Whole genome shotgun sequence of Streptomyces microflavus NBRC 13062.</title>
        <authorList>
            <person name="Komaki H."/>
            <person name="Tamura T."/>
        </authorList>
    </citation>
    <scope>NUCLEOTIDE SEQUENCE [LARGE SCALE GENOMIC DNA]</scope>
    <source>
        <strain evidence="1 2">NBRC 13062</strain>
    </source>
</reference>
<evidence type="ECO:0000313" key="2">
    <source>
        <dbReference type="Proteomes" id="UP000498740"/>
    </source>
</evidence>
<name>A0A7J0CII2_STRMI</name>
<proteinExistence type="predicted"/>
<gene>
    <name evidence="1" type="ORF">Smic_07850</name>
</gene>
<evidence type="ECO:0000313" key="1">
    <source>
        <dbReference type="EMBL" id="GFN02229.1"/>
    </source>
</evidence>
<accession>A0A7J0CII2</accession>
<organism evidence="1 2">
    <name type="scientific">Streptomyces microflavus</name>
    <name type="common">Streptomyces lipmanii</name>
    <dbReference type="NCBI Taxonomy" id="1919"/>
    <lineage>
        <taxon>Bacteria</taxon>
        <taxon>Bacillati</taxon>
        <taxon>Actinomycetota</taxon>
        <taxon>Actinomycetes</taxon>
        <taxon>Kitasatosporales</taxon>
        <taxon>Streptomycetaceae</taxon>
        <taxon>Streptomyces</taxon>
    </lineage>
</organism>